<keyword evidence="2" id="KW-0328">Glycosyltransferase</keyword>
<dbReference type="EC" id="2.4.-.-" evidence="2"/>
<comment type="caution">
    <text evidence="2">The sequence shown here is derived from an EMBL/GenBank/DDBJ whole genome shotgun (WGS) entry which is preliminary data.</text>
</comment>
<keyword evidence="3" id="KW-1185">Reference proteome</keyword>
<sequence>MDTPSISLCMIVKNEEPYLAQCLSSARSIVDEIIVVDTGSTDRSAAIASDYGAKVIHQPWDDSFSNARNRGLAEATCEWVLWLDADEVLDRNEAIKWKRSYMYPSYASHYGQAWLFVVPPCSYFSARCIDYSGDNLTSPSDSYDSPPINLHY</sequence>
<proteinExistence type="predicted"/>
<accession>A0ABV5CBX0</accession>
<dbReference type="SUPFAM" id="SSF53448">
    <property type="entry name" value="Nucleotide-diphospho-sugar transferases"/>
    <property type="match status" value="1"/>
</dbReference>
<evidence type="ECO:0000313" key="2">
    <source>
        <dbReference type="EMBL" id="MFB5764080.1"/>
    </source>
</evidence>
<organism evidence="2 3">
    <name type="scientific">Paenibacillus medicaginis</name>
    <dbReference type="NCBI Taxonomy" id="1470560"/>
    <lineage>
        <taxon>Bacteria</taxon>
        <taxon>Bacillati</taxon>
        <taxon>Bacillota</taxon>
        <taxon>Bacilli</taxon>
        <taxon>Bacillales</taxon>
        <taxon>Paenibacillaceae</taxon>
        <taxon>Paenibacillus</taxon>
    </lineage>
</organism>
<dbReference type="InterPro" id="IPR001173">
    <property type="entry name" value="Glyco_trans_2-like"/>
</dbReference>
<keyword evidence="2" id="KW-0808">Transferase</keyword>
<reference evidence="2 3" key="1">
    <citation type="submission" date="2024-09" db="EMBL/GenBank/DDBJ databases">
        <title>Paenibacillus zeirhizospherea sp. nov., isolated from surface of the maize (Zea mays) roots in a horticulture field, Hungary.</title>
        <authorList>
            <person name="Marton D."/>
            <person name="Farkas M."/>
            <person name="Bedics A."/>
            <person name="Toth E."/>
            <person name="Tancsics A."/>
            <person name="Boka K."/>
            <person name="Marati G."/>
            <person name="Kriszt B."/>
            <person name="Cserhati M."/>
        </authorList>
    </citation>
    <scope>NUCLEOTIDE SEQUENCE [LARGE SCALE GENOMIC DNA]</scope>
    <source>
        <strain evidence="2 3">JCM 18446</strain>
    </source>
</reference>
<evidence type="ECO:0000259" key="1">
    <source>
        <dbReference type="Pfam" id="PF00535"/>
    </source>
</evidence>
<dbReference type="Proteomes" id="UP001580430">
    <property type="component" value="Unassembled WGS sequence"/>
</dbReference>
<gene>
    <name evidence="2" type="ORF">ACE5LO_27355</name>
</gene>
<feature type="domain" description="Glycosyltransferase 2-like" evidence="1">
    <location>
        <begin position="7"/>
        <end position="92"/>
    </location>
</feature>
<dbReference type="Gene3D" id="3.90.550.10">
    <property type="entry name" value="Spore Coat Polysaccharide Biosynthesis Protein SpsA, Chain A"/>
    <property type="match status" value="1"/>
</dbReference>
<dbReference type="EMBL" id="JBHIRY010000061">
    <property type="protein sequence ID" value="MFB5764080.1"/>
    <property type="molecule type" value="Genomic_DNA"/>
</dbReference>
<dbReference type="GO" id="GO:0016757">
    <property type="term" value="F:glycosyltransferase activity"/>
    <property type="evidence" value="ECO:0007669"/>
    <property type="project" value="UniProtKB-KW"/>
</dbReference>
<dbReference type="Pfam" id="PF00535">
    <property type="entry name" value="Glycos_transf_2"/>
    <property type="match status" value="1"/>
</dbReference>
<dbReference type="PANTHER" id="PTHR43630">
    <property type="entry name" value="POLY-BETA-1,6-N-ACETYL-D-GLUCOSAMINE SYNTHASE"/>
    <property type="match status" value="1"/>
</dbReference>
<name>A0ABV5CBX0_9BACL</name>
<dbReference type="PANTHER" id="PTHR43630:SF2">
    <property type="entry name" value="GLYCOSYLTRANSFERASE"/>
    <property type="match status" value="1"/>
</dbReference>
<protein>
    <submittedName>
        <fullName evidence="2">Glycosyltransferase family 2 protein</fullName>
        <ecNumber evidence="2">2.4.-.-</ecNumber>
    </submittedName>
</protein>
<evidence type="ECO:0000313" key="3">
    <source>
        <dbReference type="Proteomes" id="UP001580430"/>
    </source>
</evidence>
<dbReference type="CDD" id="cd02511">
    <property type="entry name" value="Beta4Glucosyltransferase"/>
    <property type="match status" value="1"/>
</dbReference>
<dbReference type="RefSeq" id="WP_375523075.1">
    <property type="nucleotide sequence ID" value="NZ_JBHIRY010000061.1"/>
</dbReference>
<dbReference type="InterPro" id="IPR029044">
    <property type="entry name" value="Nucleotide-diphossugar_trans"/>
</dbReference>